<protein>
    <recommendedName>
        <fullName evidence="4">Lipocalin-like domain-containing protein</fullName>
    </recommendedName>
</protein>
<dbReference type="Proteomes" id="UP000007519">
    <property type="component" value="Chromosome"/>
</dbReference>
<keyword evidence="3" id="KW-1185">Reference proteome</keyword>
<evidence type="ECO:0000313" key="2">
    <source>
        <dbReference type="EMBL" id="AFC26753.1"/>
    </source>
</evidence>
<accession>H6L8M8</accession>
<keyword evidence="1" id="KW-0732">Signal</keyword>
<dbReference type="RefSeq" id="WP_015694335.1">
    <property type="nucleotide sequence ID" value="NC_016940.1"/>
</dbReference>
<dbReference type="OrthoDB" id="1494836at2"/>
<evidence type="ECO:0008006" key="4">
    <source>
        <dbReference type="Google" id="ProtNLM"/>
    </source>
</evidence>
<gene>
    <name evidence="2" type="ordered locus">SGRA_4038</name>
</gene>
<evidence type="ECO:0000256" key="1">
    <source>
        <dbReference type="SAM" id="SignalP"/>
    </source>
</evidence>
<dbReference type="HOGENOM" id="CLU_849641_0_0_10"/>
<feature type="chain" id="PRO_5003604073" description="Lipocalin-like domain-containing protein" evidence="1">
    <location>
        <begin position="20"/>
        <end position="327"/>
    </location>
</feature>
<sequence length="327" mass="37550">MRFFPLPFIFALFLGLQLAAQPYQVGIENNFEGYWQLKQVDNQPLPESASIYIQFDGNQLLLVNGEDQKGGRWAWNHPQRQFIVETDSTEIWTLMAFVPKRLLVLREETSQKLLTLSAMPAPPHSQFVQAYASDLLGEWLLSAVNDVAAQNSRSVSLQLSAYGRLFIDAGVEKDSIFWRMGPKRETIVTMVGPNNMEQSESWSLLQIDKENMEFKDPNGARLRFSRYSRPVLPSEMKQLLGRWRIVEISGQGPEQLNYPAFEFLENGELRFFLGDQSTEKGAWGLSDTGDRFQFATSAGNESWSILYWTNKEMLLEMNNLKMVLIRE</sequence>
<dbReference type="KEGG" id="sgn:SGRA_4038"/>
<evidence type="ECO:0000313" key="3">
    <source>
        <dbReference type="Proteomes" id="UP000007519"/>
    </source>
</evidence>
<dbReference type="STRING" id="984262.SGRA_4038"/>
<proteinExistence type="predicted"/>
<dbReference type="EMBL" id="CP002831">
    <property type="protein sequence ID" value="AFC26753.1"/>
    <property type="molecule type" value="Genomic_DNA"/>
</dbReference>
<reference evidence="2 3" key="1">
    <citation type="journal article" date="2012" name="Stand. Genomic Sci.">
        <title>Complete genome sequencing and analysis of Saprospira grandis str. Lewin, a predatory marine bacterium.</title>
        <authorList>
            <person name="Saw J.H."/>
            <person name="Yuryev A."/>
            <person name="Kanbe M."/>
            <person name="Hou S."/>
            <person name="Young A.G."/>
            <person name="Aizawa S."/>
            <person name="Alam M."/>
        </authorList>
    </citation>
    <scope>NUCLEOTIDE SEQUENCE [LARGE SCALE GENOMIC DNA]</scope>
    <source>
        <strain evidence="2 3">Lewin</strain>
    </source>
</reference>
<name>H6L8M8_SAPGL</name>
<organism evidence="2 3">
    <name type="scientific">Saprospira grandis (strain Lewin)</name>
    <dbReference type="NCBI Taxonomy" id="984262"/>
    <lineage>
        <taxon>Bacteria</taxon>
        <taxon>Pseudomonadati</taxon>
        <taxon>Bacteroidota</taxon>
        <taxon>Saprospiria</taxon>
        <taxon>Saprospirales</taxon>
        <taxon>Saprospiraceae</taxon>
        <taxon>Saprospira</taxon>
    </lineage>
</organism>
<feature type="signal peptide" evidence="1">
    <location>
        <begin position="1"/>
        <end position="19"/>
    </location>
</feature>
<dbReference type="AlphaFoldDB" id="H6L8M8"/>